<keyword evidence="2" id="KW-0238">DNA-binding</keyword>
<sequence>MPGETELTSAYSSKVAGDLERNAEEQERIRGEIARLTAELDALEHDHGVLLNIRKALSAETPLPGRNVPRQKGGKNGKGGKASGAGRITLVELIRNHLAAGGAPCSASEITAALSAEHRDRHIQTTVVRTSLENLVAKGQARRSKQGSSVLYTAAVPAK</sequence>
<evidence type="ECO:0000256" key="4">
    <source>
        <dbReference type="SAM" id="MobiDB-lite"/>
    </source>
</evidence>
<proteinExistence type="predicted"/>
<dbReference type="Pfam" id="PF03965">
    <property type="entry name" value="Penicillinase_R"/>
    <property type="match status" value="1"/>
</dbReference>
<organism evidence="5 6">
    <name type="scientific">Streptomyces omiyaensis</name>
    <dbReference type="NCBI Taxonomy" id="68247"/>
    <lineage>
        <taxon>Bacteria</taxon>
        <taxon>Bacillati</taxon>
        <taxon>Actinomycetota</taxon>
        <taxon>Actinomycetes</taxon>
        <taxon>Kitasatosporales</taxon>
        <taxon>Streptomycetaceae</taxon>
        <taxon>Streptomyces</taxon>
    </lineage>
</organism>
<keyword evidence="6" id="KW-1185">Reference proteome</keyword>
<feature type="compositionally biased region" description="Gly residues" evidence="4">
    <location>
        <begin position="74"/>
        <end position="83"/>
    </location>
</feature>
<evidence type="ECO:0000313" key="5">
    <source>
        <dbReference type="EMBL" id="MFG3194295.1"/>
    </source>
</evidence>
<name>A0ABW7C3M0_9ACTN</name>
<evidence type="ECO:0000256" key="3">
    <source>
        <dbReference type="ARBA" id="ARBA00023163"/>
    </source>
</evidence>
<dbReference type="Proteomes" id="UP001604282">
    <property type="component" value="Unassembled WGS sequence"/>
</dbReference>
<comment type="caution">
    <text evidence="5">The sequence shown here is derived from an EMBL/GenBank/DDBJ whole genome shotgun (WGS) entry which is preliminary data.</text>
</comment>
<keyword evidence="1" id="KW-0805">Transcription regulation</keyword>
<dbReference type="EMBL" id="JBICZW010000046">
    <property type="protein sequence ID" value="MFG3194295.1"/>
    <property type="molecule type" value="Genomic_DNA"/>
</dbReference>
<feature type="region of interest" description="Disordered" evidence="4">
    <location>
        <begin position="139"/>
        <end position="159"/>
    </location>
</feature>
<reference evidence="5 6" key="1">
    <citation type="submission" date="2024-10" db="EMBL/GenBank/DDBJ databases">
        <title>The Natural Products Discovery Center: Release of the First 8490 Sequenced Strains for Exploring Actinobacteria Biosynthetic Diversity.</title>
        <authorList>
            <person name="Kalkreuter E."/>
            <person name="Kautsar S.A."/>
            <person name="Yang D."/>
            <person name="Bader C.D."/>
            <person name="Teijaro C.N."/>
            <person name="Fluegel L."/>
            <person name="Davis C.M."/>
            <person name="Simpson J.R."/>
            <person name="Lauterbach L."/>
            <person name="Steele A.D."/>
            <person name="Gui C."/>
            <person name="Meng S."/>
            <person name="Li G."/>
            <person name="Viehrig K."/>
            <person name="Ye F."/>
            <person name="Su P."/>
            <person name="Kiefer A.F."/>
            <person name="Nichols A."/>
            <person name="Cepeda A.J."/>
            <person name="Yan W."/>
            <person name="Fan B."/>
            <person name="Jiang Y."/>
            <person name="Adhikari A."/>
            <person name="Zheng C.-J."/>
            <person name="Schuster L."/>
            <person name="Cowan T.M."/>
            <person name="Smanski M.J."/>
            <person name="Chevrette M.G."/>
            <person name="De Carvalho L.P.S."/>
            <person name="Shen B."/>
        </authorList>
    </citation>
    <scope>NUCLEOTIDE SEQUENCE [LARGE SCALE GENOMIC DNA]</scope>
    <source>
        <strain evidence="5 6">NPDC048229</strain>
    </source>
</reference>
<feature type="region of interest" description="Disordered" evidence="4">
    <location>
        <begin position="1"/>
        <end position="25"/>
    </location>
</feature>
<evidence type="ECO:0000256" key="1">
    <source>
        <dbReference type="ARBA" id="ARBA00023015"/>
    </source>
</evidence>
<evidence type="ECO:0000256" key="2">
    <source>
        <dbReference type="ARBA" id="ARBA00023125"/>
    </source>
</evidence>
<keyword evidence="3" id="KW-0804">Transcription</keyword>
<feature type="region of interest" description="Disordered" evidence="4">
    <location>
        <begin position="60"/>
        <end position="83"/>
    </location>
</feature>
<evidence type="ECO:0000313" key="6">
    <source>
        <dbReference type="Proteomes" id="UP001604282"/>
    </source>
</evidence>
<dbReference type="InterPro" id="IPR005650">
    <property type="entry name" value="BlaI_family"/>
</dbReference>
<gene>
    <name evidence="5" type="ORF">ACGFYS_35880</name>
</gene>
<feature type="compositionally biased region" description="Polar residues" evidence="4">
    <location>
        <begin position="1"/>
        <end position="12"/>
    </location>
</feature>
<accession>A0ABW7C3M0</accession>
<dbReference type="RefSeq" id="WP_189853985.1">
    <property type="nucleotide sequence ID" value="NZ_BMVV01000067.1"/>
</dbReference>
<dbReference type="InterPro" id="IPR036388">
    <property type="entry name" value="WH-like_DNA-bd_sf"/>
</dbReference>
<protein>
    <submittedName>
        <fullName evidence="5">BlaI/MecI/CopY family transcriptional regulator</fullName>
    </submittedName>
</protein>
<dbReference type="Gene3D" id="1.10.10.10">
    <property type="entry name" value="Winged helix-like DNA-binding domain superfamily/Winged helix DNA-binding domain"/>
    <property type="match status" value="1"/>
</dbReference>